<proteinExistence type="predicted"/>
<feature type="compositionally biased region" description="Acidic residues" evidence="1">
    <location>
        <begin position="237"/>
        <end position="246"/>
    </location>
</feature>
<dbReference type="Proteomes" id="UP001224775">
    <property type="component" value="Unassembled WGS sequence"/>
</dbReference>
<evidence type="ECO:0000313" key="2">
    <source>
        <dbReference type="EMBL" id="KAK1740583.1"/>
    </source>
</evidence>
<evidence type="ECO:0000313" key="3">
    <source>
        <dbReference type="Proteomes" id="UP001224775"/>
    </source>
</evidence>
<name>A0AAD8Y7H2_9STRA</name>
<keyword evidence="3" id="KW-1185">Reference proteome</keyword>
<comment type="caution">
    <text evidence="2">The sequence shown here is derived from an EMBL/GenBank/DDBJ whole genome shotgun (WGS) entry which is preliminary data.</text>
</comment>
<gene>
    <name evidence="2" type="ORF">QTG54_008678</name>
</gene>
<organism evidence="2 3">
    <name type="scientific">Skeletonema marinoi</name>
    <dbReference type="NCBI Taxonomy" id="267567"/>
    <lineage>
        <taxon>Eukaryota</taxon>
        <taxon>Sar</taxon>
        <taxon>Stramenopiles</taxon>
        <taxon>Ochrophyta</taxon>
        <taxon>Bacillariophyta</taxon>
        <taxon>Coscinodiscophyceae</taxon>
        <taxon>Thalassiosirophycidae</taxon>
        <taxon>Thalassiosirales</taxon>
        <taxon>Skeletonemataceae</taxon>
        <taxon>Skeletonema</taxon>
        <taxon>Skeletonema marinoi-dohrnii complex</taxon>
    </lineage>
</organism>
<evidence type="ECO:0000256" key="1">
    <source>
        <dbReference type="SAM" id="MobiDB-lite"/>
    </source>
</evidence>
<dbReference type="AlphaFoldDB" id="A0AAD8Y7H2"/>
<accession>A0AAD8Y7H2</accession>
<protein>
    <submittedName>
        <fullName evidence="2">Uncharacterized protein</fullName>
    </submittedName>
</protein>
<feature type="region of interest" description="Disordered" evidence="1">
    <location>
        <begin position="235"/>
        <end position="256"/>
    </location>
</feature>
<dbReference type="EMBL" id="JATAAI010000015">
    <property type="protein sequence ID" value="KAK1740583.1"/>
    <property type="molecule type" value="Genomic_DNA"/>
</dbReference>
<reference evidence="2" key="1">
    <citation type="submission" date="2023-06" db="EMBL/GenBank/DDBJ databases">
        <title>Survivors Of The Sea: Transcriptome response of Skeletonema marinoi to long-term dormancy.</title>
        <authorList>
            <person name="Pinder M.I.M."/>
            <person name="Kourtchenko O."/>
            <person name="Robertson E.K."/>
            <person name="Larsson T."/>
            <person name="Maumus F."/>
            <person name="Osuna-Cruz C.M."/>
            <person name="Vancaester E."/>
            <person name="Stenow R."/>
            <person name="Vandepoele K."/>
            <person name="Ploug H."/>
            <person name="Bruchert V."/>
            <person name="Godhe A."/>
            <person name="Topel M."/>
        </authorList>
    </citation>
    <scope>NUCLEOTIDE SEQUENCE</scope>
    <source>
        <strain evidence="2">R05AC</strain>
    </source>
</reference>
<sequence>MHLSQQKQPYGIFVISLQGTPNADPHNEGRLDDFKKAWRKSCGSDPEINVCPGVMDDRRGYGLTRSWLNCLQMARNMNLEVTMVFEDDARLFDNVSSLNFCDAEKRKGKVFSDLPEDTFIAFLGGHTWTYADQGVQKKERLGSQHSQYLEMSFSYGTYGFAVPRRSLDTLLNTIKDDLAHGFIDEDGVRQTEFLSPEKSWYGKAREVGKKMYAIHPLAVWHEGGFSNTWKIDRESITGEDDDESDSEGGIRGVAAR</sequence>